<dbReference type="InterPro" id="IPR010291">
    <property type="entry name" value="Ion_channel_UNC-93"/>
</dbReference>
<dbReference type="Proteomes" id="UP000267096">
    <property type="component" value="Unassembled WGS sequence"/>
</dbReference>
<evidence type="ECO:0000256" key="3">
    <source>
        <dbReference type="ARBA" id="ARBA00022692"/>
    </source>
</evidence>
<dbReference type="PANTHER" id="PTHR23294:SF18">
    <property type="entry name" value="UNC93-LIKE PROTEIN MFSD11"/>
    <property type="match status" value="1"/>
</dbReference>
<evidence type="ECO:0000256" key="2">
    <source>
        <dbReference type="ARBA" id="ARBA00009172"/>
    </source>
</evidence>
<dbReference type="EMBL" id="UYRR01000141">
    <property type="protein sequence ID" value="VDK17557.1"/>
    <property type="molecule type" value="Genomic_DNA"/>
</dbReference>
<comment type="similarity">
    <text evidence="2">Belongs to the unc-93 family.</text>
</comment>
<evidence type="ECO:0000256" key="5">
    <source>
        <dbReference type="ARBA" id="ARBA00023136"/>
    </source>
</evidence>
<keyword evidence="5 6" id="KW-0472">Membrane</keyword>
<dbReference type="InterPro" id="IPR036259">
    <property type="entry name" value="MFS_trans_sf"/>
</dbReference>
<organism evidence="9">
    <name type="scientific">Anisakis simplex</name>
    <name type="common">Herring worm</name>
    <dbReference type="NCBI Taxonomy" id="6269"/>
    <lineage>
        <taxon>Eukaryota</taxon>
        <taxon>Metazoa</taxon>
        <taxon>Ecdysozoa</taxon>
        <taxon>Nematoda</taxon>
        <taxon>Chromadorea</taxon>
        <taxon>Rhabditida</taxon>
        <taxon>Spirurina</taxon>
        <taxon>Ascaridomorpha</taxon>
        <taxon>Ascaridoidea</taxon>
        <taxon>Anisakidae</taxon>
        <taxon>Anisakis</taxon>
        <taxon>Anisakis simplex complex</taxon>
    </lineage>
</organism>
<feature type="transmembrane region" description="Helical" evidence="6">
    <location>
        <begin position="217"/>
        <end position="236"/>
    </location>
</feature>
<keyword evidence="8" id="KW-1185">Reference proteome</keyword>
<keyword evidence="4 6" id="KW-1133">Transmembrane helix</keyword>
<evidence type="ECO:0000313" key="8">
    <source>
        <dbReference type="Proteomes" id="UP000267096"/>
    </source>
</evidence>
<dbReference type="InterPro" id="IPR051617">
    <property type="entry name" value="UNC-93-like_regulator"/>
</dbReference>
<dbReference type="AlphaFoldDB" id="A0A0M3IYQ4"/>
<evidence type="ECO:0000313" key="7">
    <source>
        <dbReference type="EMBL" id="VDK17557.1"/>
    </source>
</evidence>
<dbReference type="PANTHER" id="PTHR23294">
    <property type="entry name" value="ET TRANSLATION PRODUCT-RELATED"/>
    <property type="match status" value="1"/>
</dbReference>
<dbReference type="OrthoDB" id="196103at2759"/>
<gene>
    <name evidence="7" type="ORF">ASIM_LOCUS287</name>
</gene>
<keyword evidence="3 6" id="KW-0812">Transmembrane</keyword>
<feature type="transmembrane region" description="Helical" evidence="6">
    <location>
        <begin position="120"/>
        <end position="137"/>
    </location>
</feature>
<name>A0A0M3IYQ4_ANISI</name>
<evidence type="ECO:0000313" key="9">
    <source>
        <dbReference type="WBParaSite" id="ASIM_0000038301-mRNA-1"/>
    </source>
</evidence>
<feature type="transmembrane region" description="Helical" evidence="6">
    <location>
        <begin position="304"/>
        <end position="326"/>
    </location>
</feature>
<feature type="transmembrane region" description="Helical" evidence="6">
    <location>
        <begin position="440"/>
        <end position="458"/>
    </location>
</feature>
<feature type="transmembrane region" description="Helical" evidence="6">
    <location>
        <begin position="266"/>
        <end position="284"/>
    </location>
</feature>
<feature type="transmembrane region" description="Helical" evidence="6">
    <location>
        <begin position="376"/>
        <end position="393"/>
    </location>
</feature>
<comment type="subcellular location">
    <subcellularLocation>
        <location evidence="1">Membrane</location>
        <topology evidence="1">Multi-pass membrane protein</topology>
    </subcellularLocation>
</comment>
<reference evidence="9" key="1">
    <citation type="submission" date="2017-02" db="UniProtKB">
        <authorList>
            <consortium name="WormBaseParasite"/>
        </authorList>
    </citation>
    <scope>IDENTIFICATION</scope>
</reference>
<feature type="transmembrane region" description="Helical" evidence="6">
    <location>
        <begin position="338"/>
        <end position="356"/>
    </location>
</feature>
<protein>
    <submittedName>
        <fullName evidence="9">UNC93-like protein MFSD11 (inferred by orthology to a human protein)</fullName>
    </submittedName>
</protein>
<dbReference type="GO" id="GO:0016020">
    <property type="term" value="C:membrane"/>
    <property type="evidence" value="ECO:0007669"/>
    <property type="project" value="UniProtKB-SubCell"/>
</dbReference>
<feature type="transmembrane region" description="Helical" evidence="6">
    <location>
        <begin position="157"/>
        <end position="175"/>
    </location>
</feature>
<reference evidence="7 8" key="2">
    <citation type="submission" date="2018-11" db="EMBL/GenBank/DDBJ databases">
        <authorList>
            <consortium name="Pathogen Informatics"/>
        </authorList>
    </citation>
    <scope>NUCLEOTIDE SEQUENCE [LARGE SCALE GENOMIC DNA]</scope>
</reference>
<feature type="transmembrane region" description="Helical" evidence="6">
    <location>
        <begin position="26"/>
        <end position="46"/>
    </location>
</feature>
<feature type="transmembrane region" description="Helical" evidence="6">
    <location>
        <begin position="67"/>
        <end position="92"/>
    </location>
</feature>
<evidence type="ECO:0000256" key="4">
    <source>
        <dbReference type="ARBA" id="ARBA00022989"/>
    </source>
</evidence>
<sequence length="499" mass="55209">MKGKGPSSLINRVSARFGLTRELPSVIQLGLAFMFVFTGFDTQAYVTETALHSIALKEPHRIDPHAGYYGLAITYLTFTSSCFLTPLILGWIGAKWSMFLASLAYTAFMTTFVMVNSYMFYAMSAIMGFAAALLWNAHGVYMREITTPGNASRNSGLHWGLNFGSVSMLPVLVFVESHSLIINALENFSLLFGGILLLLIFRGTGQSQVMSMEVITYIFEGLSVFTILSNVLFFLLPDFSERSAASKASFRKTIGRIFMLLRDRRMLLLSAIFMYNGFVLSFYISIYPSCLSFSKSLVGAGNEIIAYFALVTSFGQIAGGFFVSFMSKKIYGFGYMPTMLMTIPINLITFAGIYITFPSDANTRSSLEPTMLAPSLLIWLFLGLLLAIGDSFWNTIRTACLTALYSKNSSQAFALSKFFQSMMACASFFFTGSISLHAELLLLTVFLGFACIAFTFLYRITGTEQLDVHENPGDIYTIEKDKVAPCEPQSSPANIVELC</sequence>
<dbReference type="Pfam" id="PF05978">
    <property type="entry name" value="UNC-93"/>
    <property type="match status" value="2"/>
</dbReference>
<dbReference type="SUPFAM" id="SSF103473">
    <property type="entry name" value="MFS general substrate transporter"/>
    <property type="match status" value="2"/>
</dbReference>
<proteinExistence type="inferred from homology"/>
<evidence type="ECO:0000256" key="1">
    <source>
        <dbReference type="ARBA" id="ARBA00004141"/>
    </source>
</evidence>
<feature type="transmembrane region" description="Helical" evidence="6">
    <location>
        <begin position="187"/>
        <end position="205"/>
    </location>
</feature>
<accession>A0A0M3IYQ4</accession>
<evidence type="ECO:0000256" key="6">
    <source>
        <dbReference type="SAM" id="Phobius"/>
    </source>
</evidence>
<dbReference type="WBParaSite" id="ASIM_0000038301-mRNA-1">
    <property type="protein sequence ID" value="ASIM_0000038301-mRNA-1"/>
    <property type="gene ID" value="ASIM_0000038301"/>
</dbReference>
<dbReference type="Gene3D" id="1.20.1250.20">
    <property type="entry name" value="MFS general substrate transporter like domains"/>
    <property type="match status" value="1"/>
</dbReference>
<feature type="transmembrane region" description="Helical" evidence="6">
    <location>
        <begin position="414"/>
        <end position="434"/>
    </location>
</feature>